<evidence type="ECO:0000256" key="1">
    <source>
        <dbReference type="SAM" id="MobiDB-lite"/>
    </source>
</evidence>
<sequence length="75" mass="8071">MARTALGLERRRALREKVCPASLSGECPGRVPHPGNLRRGPRTRRRVQIASPPALGNHGRLSPGGLAAPRGAERF</sequence>
<keyword evidence="3" id="KW-1185">Reference proteome</keyword>
<feature type="region of interest" description="Disordered" evidence="1">
    <location>
        <begin position="25"/>
        <end position="75"/>
    </location>
</feature>
<evidence type="ECO:0000313" key="2">
    <source>
        <dbReference type="EMBL" id="KAJ1214768.1"/>
    </source>
</evidence>
<comment type="caution">
    <text evidence="2">The sequence shown here is derived from an EMBL/GenBank/DDBJ whole genome shotgun (WGS) entry which is preliminary data.</text>
</comment>
<organism evidence="2 3">
    <name type="scientific">Pleurodeles waltl</name>
    <name type="common">Iberian ribbed newt</name>
    <dbReference type="NCBI Taxonomy" id="8319"/>
    <lineage>
        <taxon>Eukaryota</taxon>
        <taxon>Metazoa</taxon>
        <taxon>Chordata</taxon>
        <taxon>Craniata</taxon>
        <taxon>Vertebrata</taxon>
        <taxon>Euteleostomi</taxon>
        <taxon>Amphibia</taxon>
        <taxon>Batrachia</taxon>
        <taxon>Caudata</taxon>
        <taxon>Salamandroidea</taxon>
        <taxon>Salamandridae</taxon>
        <taxon>Pleurodelinae</taxon>
        <taxon>Pleurodeles</taxon>
    </lineage>
</organism>
<evidence type="ECO:0000313" key="3">
    <source>
        <dbReference type="Proteomes" id="UP001066276"/>
    </source>
</evidence>
<accession>A0AAV7WNB8</accession>
<dbReference type="EMBL" id="JANPWB010000001">
    <property type="protein sequence ID" value="KAJ1214768.1"/>
    <property type="molecule type" value="Genomic_DNA"/>
</dbReference>
<dbReference type="Proteomes" id="UP001066276">
    <property type="component" value="Chromosome 1_1"/>
</dbReference>
<dbReference type="AlphaFoldDB" id="A0AAV7WNB8"/>
<protein>
    <submittedName>
        <fullName evidence="2">Uncharacterized protein</fullName>
    </submittedName>
</protein>
<proteinExistence type="predicted"/>
<name>A0AAV7WNB8_PLEWA</name>
<reference evidence="2" key="1">
    <citation type="journal article" date="2022" name="bioRxiv">
        <title>Sequencing and chromosome-scale assembly of the giantPleurodeles waltlgenome.</title>
        <authorList>
            <person name="Brown T."/>
            <person name="Elewa A."/>
            <person name="Iarovenko S."/>
            <person name="Subramanian E."/>
            <person name="Araus A.J."/>
            <person name="Petzold A."/>
            <person name="Susuki M."/>
            <person name="Suzuki K.-i.T."/>
            <person name="Hayashi T."/>
            <person name="Toyoda A."/>
            <person name="Oliveira C."/>
            <person name="Osipova E."/>
            <person name="Leigh N.D."/>
            <person name="Simon A."/>
            <person name="Yun M.H."/>
        </authorList>
    </citation>
    <scope>NUCLEOTIDE SEQUENCE</scope>
    <source>
        <strain evidence="2">20211129_DDA</strain>
        <tissue evidence="2">Liver</tissue>
    </source>
</reference>
<gene>
    <name evidence="2" type="ORF">NDU88_002381</name>
</gene>